<proteinExistence type="predicted"/>
<name>A0A0D9NZM8_METAN</name>
<accession>A0A0D9NZM8</accession>
<reference evidence="2" key="1">
    <citation type="journal article" date="2014" name="BMC Genomics">
        <title>The genome sequence of the biocontrol fungus Metarhizium anisopliae and comparative genomics of Metarhizium species.</title>
        <authorList>
            <person name="Pattemore J.A."/>
            <person name="Hane J.K."/>
            <person name="Williams A.H."/>
            <person name="Wilson B.A."/>
            <person name="Stodart B.J."/>
            <person name="Ash G.J."/>
        </authorList>
    </citation>
    <scope>NUCLEOTIDE SEQUENCE [LARGE SCALE GENOMIC DNA]</scope>
    <source>
        <strain evidence="2">BRIP 53293</strain>
    </source>
</reference>
<dbReference type="EMBL" id="KE384731">
    <property type="protein sequence ID" value="KJK79286.1"/>
    <property type="molecule type" value="Genomic_DNA"/>
</dbReference>
<dbReference type="AlphaFoldDB" id="A0A0D9NZM8"/>
<sequence length="318" mass="35696">MSLKENNISIEEAEAVNADNDKKVFPWLTKDMVLDDESAKGSEKTQAMDRTRFAGHTPDLRNQGAYLYWPSHLSRGGFVQELCPYNAALGEHNAHQRVGKVWVDEIGVPAGTLQPPHLFRKAVYWVTVLFKNTFDQALQHPWFYSPSFQKVLDVRDKIADGKLPGARLLCLDFEFCALTKTVFEVGVLEYCSGKNIIDAAVQGNIKTLSEIPISTIKDGISKRPMSTLRRHSYENPQSPRDHSSCYADILPPDENCVLVIMERSSMTSSYDLLRWLLRRHVDGSRGAAAPEPEWHQLREAPSTSSLSLNVALLRVGPS</sequence>
<protein>
    <submittedName>
        <fullName evidence="1">Uncharacterized protein</fullName>
    </submittedName>
</protein>
<organism evidence="1 2">
    <name type="scientific">Metarhizium anisopliae BRIP 53293</name>
    <dbReference type="NCBI Taxonomy" id="1291518"/>
    <lineage>
        <taxon>Eukaryota</taxon>
        <taxon>Fungi</taxon>
        <taxon>Dikarya</taxon>
        <taxon>Ascomycota</taxon>
        <taxon>Pezizomycotina</taxon>
        <taxon>Sordariomycetes</taxon>
        <taxon>Hypocreomycetidae</taxon>
        <taxon>Hypocreales</taxon>
        <taxon>Clavicipitaceae</taxon>
        <taxon>Metarhizium</taxon>
    </lineage>
</organism>
<dbReference type="Proteomes" id="UP000054544">
    <property type="component" value="Unassembled WGS sequence"/>
</dbReference>
<dbReference type="OrthoDB" id="6077919at2759"/>
<evidence type="ECO:0000313" key="2">
    <source>
        <dbReference type="Proteomes" id="UP000054544"/>
    </source>
</evidence>
<evidence type="ECO:0000313" key="1">
    <source>
        <dbReference type="EMBL" id="KJK79286.1"/>
    </source>
</evidence>
<gene>
    <name evidence="1" type="ORF">H634G_05526</name>
</gene>
<keyword evidence="2" id="KW-1185">Reference proteome</keyword>